<dbReference type="RefSeq" id="WP_147162125.1">
    <property type="nucleotide sequence ID" value="NZ_BJZO01000003.1"/>
</dbReference>
<comment type="catalytic activity">
    <reaction evidence="4">
        <text>a ribonucleoside 5'-triphosphate + H2O = a ribonucleoside 5'-phosphate + diphosphate + H(+)</text>
        <dbReference type="Rhea" id="RHEA:23996"/>
        <dbReference type="ChEBI" id="CHEBI:15377"/>
        <dbReference type="ChEBI" id="CHEBI:15378"/>
        <dbReference type="ChEBI" id="CHEBI:33019"/>
        <dbReference type="ChEBI" id="CHEBI:58043"/>
        <dbReference type="ChEBI" id="CHEBI:61557"/>
        <dbReference type="EC" id="3.6.1.9"/>
    </reaction>
</comment>
<name>A0A512H3M2_9PROT</name>
<comment type="caution">
    <text evidence="4">Lacks conserved residue(s) required for the propagation of feature annotation.</text>
</comment>
<accession>A0A512H3M2</accession>
<dbReference type="OrthoDB" id="9813962at2"/>
<gene>
    <name evidence="5" type="ORF">ROR02_01850</name>
</gene>
<keyword evidence="2 4" id="KW-0378">Hydrolase</keyword>
<organism evidence="5 6">
    <name type="scientific">Pararhodospirillum oryzae</name>
    <dbReference type="NCBI Taxonomy" id="478448"/>
    <lineage>
        <taxon>Bacteria</taxon>
        <taxon>Pseudomonadati</taxon>
        <taxon>Pseudomonadota</taxon>
        <taxon>Alphaproteobacteria</taxon>
        <taxon>Rhodospirillales</taxon>
        <taxon>Rhodospirillaceae</taxon>
        <taxon>Pararhodospirillum</taxon>
    </lineage>
</organism>
<sequence length="208" mass="21641">MTPATTPGNAAPDLVLASGSPTRARLLAAAGVPFRVVAPAGVEETMKAMLRADGVEASAAALALATAKARAVSTLEPGALILGADQIADLEGHWLDKPGTREAARAQLDRLRGRDHKLLSAVVLVQNGVPLWSHVEPCHLVMRAFSDAVREAYLADPDDGFLGCAGGYEIEGRGIALFERVQGDVFAIQGLPLLPVLAALRTLGVLPT</sequence>
<comment type="catalytic activity">
    <reaction evidence="4">
        <text>a 2'-deoxyribonucleoside 5'-triphosphate + H2O = a 2'-deoxyribonucleoside 5'-phosphate + diphosphate + H(+)</text>
        <dbReference type="Rhea" id="RHEA:44644"/>
        <dbReference type="ChEBI" id="CHEBI:15377"/>
        <dbReference type="ChEBI" id="CHEBI:15378"/>
        <dbReference type="ChEBI" id="CHEBI:33019"/>
        <dbReference type="ChEBI" id="CHEBI:61560"/>
        <dbReference type="ChEBI" id="CHEBI:65317"/>
        <dbReference type="EC" id="3.6.1.9"/>
    </reaction>
</comment>
<dbReference type="EMBL" id="BJZO01000003">
    <property type="protein sequence ID" value="GEO80054.1"/>
    <property type="molecule type" value="Genomic_DNA"/>
</dbReference>
<keyword evidence="3 4" id="KW-0546">Nucleotide metabolism</keyword>
<keyword evidence="4" id="KW-0963">Cytoplasm</keyword>
<dbReference type="Gene3D" id="3.90.950.10">
    <property type="match status" value="1"/>
</dbReference>
<evidence type="ECO:0000256" key="3">
    <source>
        <dbReference type="ARBA" id="ARBA00023080"/>
    </source>
</evidence>
<dbReference type="SUPFAM" id="SSF52972">
    <property type="entry name" value="ITPase-like"/>
    <property type="match status" value="1"/>
</dbReference>
<evidence type="ECO:0000313" key="5">
    <source>
        <dbReference type="EMBL" id="GEO80054.1"/>
    </source>
</evidence>
<dbReference type="GO" id="GO:0005737">
    <property type="term" value="C:cytoplasm"/>
    <property type="evidence" value="ECO:0007669"/>
    <property type="project" value="UniProtKB-SubCell"/>
</dbReference>
<feature type="active site" description="Proton acceptor" evidence="4">
    <location>
        <position position="85"/>
    </location>
</feature>
<dbReference type="Proteomes" id="UP000321567">
    <property type="component" value="Unassembled WGS sequence"/>
</dbReference>
<dbReference type="AlphaFoldDB" id="A0A512H3M2"/>
<comment type="cofactor">
    <cofactor evidence="1 4">
        <name>a divalent metal cation</name>
        <dbReference type="ChEBI" id="CHEBI:60240"/>
    </cofactor>
</comment>
<evidence type="ECO:0000313" key="6">
    <source>
        <dbReference type="Proteomes" id="UP000321567"/>
    </source>
</evidence>
<dbReference type="InterPro" id="IPR003697">
    <property type="entry name" value="Maf-like"/>
</dbReference>
<protein>
    <recommendedName>
        <fullName evidence="4">Nucleoside triphosphate pyrophosphatase</fullName>
        <ecNumber evidence="4">3.6.1.9</ecNumber>
    </recommendedName>
    <alternativeName>
        <fullName evidence="4">Nucleotide pyrophosphatase</fullName>
        <shortName evidence="4">Nucleotide PPase</shortName>
    </alternativeName>
</protein>
<comment type="subcellular location">
    <subcellularLocation>
        <location evidence="4">Cytoplasm</location>
    </subcellularLocation>
</comment>
<evidence type="ECO:0000256" key="2">
    <source>
        <dbReference type="ARBA" id="ARBA00022801"/>
    </source>
</evidence>
<comment type="function">
    <text evidence="4">Nucleoside triphosphate pyrophosphatase. May have a dual role in cell division arrest and in preventing the incorporation of modified nucleotides into cellular nucleic acids.</text>
</comment>
<comment type="similarity">
    <text evidence="4">Belongs to the Maf family.</text>
</comment>
<dbReference type="InterPro" id="IPR029001">
    <property type="entry name" value="ITPase-like_fam"/>
</dbReference>
<dbReference type="PANTHER" id="PTHR43213:SF5">
    <property type="entry name" value="BIFUNCTIONAL DTTP_UTP PYROPHOSPHATASE_METHYLTRANSFERASE PROTEIN-RELATED"/>
    <property type="match status" value="1"/>
</dbReference>
<evidence type="ECO:0000256" key="4">
    <source>
        <dbReference type="HAMAP-Rule" id="MF_00528"/>
    </source>
</evidence>
<dbReference type="HAMAP" id="MF_00528">
    <property type="entry name" value="Maf"/>
    <property type="match status" value="1"/>
</dbReference>
<dbReference type="PANTHER" id="PTHR43213">
    <property type="entry name" value="BIFUNCTIONAL DTTP/UTP PYROPHOSPHATASE/METHYLTRANSFERASE PROTEIN-RELATED"/>
    <property type="match status" value="1"/>
</dbReference>
<dbReference type="Pfam" id="PF02545">
    <property type="entry name" value="Maf"/>
    <property type="match status" value="1"/>
</dbReference>
<keyword evidence="6" id="KW-1185">Reference proteome</keyword>
<comment type="caution">
    <text evidence="5">The sequence shown here is derived from an EMBL/GenBank/DDBJ whole genome shotgun (WGS) entry which is preliminary data.</text>
</comment>
<dbReference type="PIRSF" id="PIRSF006305">
    <property type="entry name" value="Maf"/>
    <property type="match status" value="1"/>
</dbReference>
<evidence type="ECO:0000256" key="1">
    <source>
        <dbReference type="ARBA" id="ARBA00001968"/>
    </source>
</evidence>
<proteinExistence type="inferred from homology"/>
<dbReference type="GO" id="GO:0009117">
    <property type="term" value="P:nucleotide metabolic process"/>
    <property type="evidence" value="ECO:0007669"/>
    <property type="project" value="UniProtKB-KW"/>
</dbReference>
<reference evidence="5 6" key="1">
    <citation type="submission" date="2019-07" db="EMBL/GenBank/DDBJ databases">
        <title>Whole genome shotgun sequence of Rhodospirillum oryzae NBRC 107573.</title>
        <authorList>
            <person name="Hosoyama A."/>
            <person name="Uohara A."/>
            <person name="Ohji S."/>
            <person name="Ichikawa N."/>
        </authorList>
    </citation>
    <scope>NUCLEOTIDE SEQUENCE [LARGE SCALE GENOMIC DNA]</scope>
    <source>
        <strain evidence="5 6">NBRC 107573</strain>
    </source>
</reference>
<dbReference type="EC" id="3.6.1.9" evidence="4"/>
<dbReference type="GO" id="GO:0047429">
    <property type="term" value="F:nucleoside triphosphate diphosphatase activity"/>
    <property type="evidence" value="ECO:0007669"/>
    <property type="project" value="UniProtKB-EC"/>
</dbReference>